<dbReference type="CDD" id="cd23820">
    <property type="entry name" value="RWD_RNF14"/>
    <property type="match status" value="1"/>
</dbReference>
<dbReference type="SUPFAM" id="SSF57850">
    <property type="entry name" value="RING/U-box"/>
    <property type="match status" value="4"/>
</dbReference>
<comment type="catalytic activity">
    <reaction evidence="1">
        <text>[E2 ubiquitin-conjugating enzyme]-S-ubiquitinyl-L-cysteine + [acceptor protein]-L-lysine = [E2 ubiquitin-conjugating enzyme]-L-cysteine + [acceptor protein]-N(6)-ubiquitinyl-L-lysine.</text>
        <dbReference type="EC" id="2.3.2.31"/>
    </reaction>
</comment>
<comment type="cofactor">
    <cofactor evidence="2">
        <name>Zn(2+)</name>
        <dbReference type="ChEBI" id="CHEBI:29105"/>
    </cofactor>
</comment>
<evidence type="ECO:0000259" key="17">
    <source>
        <dbReference type="PROSITE" id="PS50908"/>
    </source>
</evidence>
<evidence type="ECO:0000256" key="8">
    <source>
        <dbReference type="ARBA" id="ARBA00022723"/>
    </source>
</evidence>
<evidence type="ECO:0000259" key="18">
    <source>
        <dbReference type="PROSITE" id="PS51873"/>
    </source>
</evidence>
<accession>A0A8I6X7D2</accession>
<evidence type="ECO:0000256" key="1">
    <source>
        <dbReference type="ARBA" id="ARBA00001798"/>
    </source>
</evidence>
<comment type="similarity">
    <text evidence="5">Belongs to the RBR family. Ariadne subfamily.</text>
</comment>
<dbReference type="SMART" id="SM00591">
    <property type="entry name" value="RWD"/>
    <property type="match status" value="1"/>
</dbReference>
<dbReference type="Gene3D" id="1.20.120.1750">
    <property type="match status" value="1"/>
</dbReference>
<dbReference type="AlphaFoldDB" id="A0A8I6X7D2"/>
<dbReference type="Pfam" id="PF01485">
    <property type="entry name" value="IBR"/>
    <property type="match status" value="1"/>
</dbReference>
<evidence type="ECO:0000256" key="13">
    <source>
        <dbReference type="ARBA" id="ARBA00044508"/>
    </source>
</evidence>
<comment type="pathway">
    <text evidence="4">Protein modification; protein ubiquitination.</text>
</comment>
<evidence type="ECO:0000259" key="16">
    <source>
        <dbReference type="PROSITE" id="PS50089"/>
    </source>
</evidence>
<evidence type="ECO:0000256" key="5">
    <source>
        <dbReference type="ARBA" id="ARBA00005884"/>
    </source>
</evidence>
<feature type="domain" description="RWD" evidence="17">
    <location>
        <begin position="140"/>
        <end position="280"/>
    </location>
</feature>
<protein>
    <recommendedName>
        <fullName evidence="6">RBR-type E3 ubiquitin transferase</fullName>
        <ecNumber evidence="6">2.3.2.31</ecNumber>
    </recommendedName>
</protein>
<feature type="region of interest" description="Disordered" evidence="15">
    <location>
        <begin position="1"/>
        <end position="106"/>
    </location>
</feature>
<comment type="similarity">
    <text evidence="13">Belongs to the RBR family. RNF14 subfamily.</text>
</comment>
<keyword evidence="12" id="KW-0862">Zinc</keyword>
<dbReference type="PROSITE" id="PS00518">
    <property type="entry name" value="ZF_RING_1"/>
    <property type="match status" value="1"/>
</dbReference>
<evidence type="ECO:0000256" key="15">
    <source>
        <dbReference type="SAM" id="MobiDB-lite"/>
    </source>
</evidence>
<dbReference type="GeneID" id="123427891"/>
<dbReference type="PROSITE" id="PS50089">
    <property type="entry name" value="ZF_RING_2"/>
    <property type="match status" value="1"/>
</dbReference>
<dbReference type="Gramene" id="HORVU.MOREX.r2.2HG0163880.1">
    <property type="protein sequence ID" value="HORVU.MOREX.r2.2HG0163880.1"/>
    <property type="gene ID" value="HORVU.MOREX.r2.2HG0163880"/>
</dbReference>
<dbReference type="KEGG" id="hvg:123427891"/>
<dbReference type="Gene3D" id="3.10.110.10">
    <property type="entry name" value="Ubiquitin Conjugating Enzyme"/>
    <property type="match status" value="1"/>
</dbReference>
<keyword evidence="7" id="KW-0808">Transferase</keyword>
<keyword evidence="8" id="KW-0479">Metal-binding</keyword>
<dbReference type="PANTHER" id="PTHR11685">
    <property type="entry name" value="RBR FAMILY RING FINGER AND IBR DOMAIN-CONTAINING"/>
    <property type="match status" value="1"/>
</dbReference>
<keyword evidence="9" id="KW-0677">Repeat</keyword>
<dbReference type="InterPro" id="IPR016135">
    <property type="entry name" value="UBQ-conjugating_enzyme/RWD"/>
</dbReference>
<dbReference type="GO" id="GO:0061630">
    <property type="term" value="F:ubiquitin protein ligase activity"/>
    <property type="evidence" value="ECO:0000318"/>
    <property type="project" value="GO_Central"/>
</dbReference>
<dbReference type="SMART" id="SM00184">
    <property type="entry name" value="RING"/>
    <property type="match status" value="3"/>
</dbReference>
<gene>
    <name evidence="19" type="primary">LOC123427891</name>
</gene>
<proteinExistence type="inferred from homology"/>
<dbReference type="GO" id="GO:0031624">
    <property type="term" value="F:ubiquitin conjugating enzyme binding"/>
    <property type="evidence" value="ECO:0000318"/>
    <property type="project" value="GO_Central"/>
</dbReference>
<sequence>MPPRKSWKPKGSRGQAQRPHGKSAAAADPNPAHEYPYDASAAAAAEALERLDVSAAAEEDPPVETPPPPPPPQPEAPAPAPPSQPPVEASSSGSGSGSAAAGGGRAEGALRRLRELVGIGREEVELTEEEVRANDQRQEDEICALEAIFGDTVVMLNREEGQRSFQVHVHIEIPDGTDVSARLSFGAGTLNYKGAHDEGASDDLVYKFRVEHLPPILLTCLLPSSYPSHQPPFFTLSTEWLDKVMLSSLCHMLDMIWEEQLGMEVVYQWVQWLQSSSLSYLGFDNEIVLSKGDLTCVEDGGDNRACPDDAPPDLTIPRIIRYNDDKRHEAFLHGIHDCMICFSELPGVDFIKLPCHHFFCQKCMQTYCKMHVKEGTVVKLLCPDTKCEGVVPPNILKRLLGEDEFERWEGLLLQRTLDAMADVVYCPRCQTACLEDAGDEAVCSSCLFSFCTLCRERRHVGVECLSPEEKLIILERRQKSGQVKGDIQKVMDEVRSIKEILKDAKQCPRCKMAISKIEGCNKMTCWNCGRFFCYQCNAAISGYDHFKGDCVVFDQEEVDRWEMQMNQRQQRQVVAQAQAEIYEGEYGYPCPTCRNPIPKIGNNNHLYCWACQRHFCALCRKVVLKTSQHFGPRGCKQHTADD</sequence>
<dbReference type="CDD" id="cd20341">
    <property type="entry name" value="BRcat_RBR_RNF14"/>
    <property type="match status" value="1"/>
</dbReference>
<dbReference type="OrthoDB" id="1431934at2759"/>
<dbReference type="Gene3D" id="3.30.40.10">
    <property type="entry name" value="Zinc/RING finger domain, C3HC4 (zinc finger)"/>
    <property type="match status" value="1"/>
</dbReference>
<dbReference type="InterPro" id="IPR044066">
    <property type="entry name" value="TRIAD_supradom"/>
</dbReference>
<feature type="compositionally biased region" description="Pro residues" evidence="15">
    <location>
        <begin position="63"/>
        <end position="85"/>
    </location>
</feature>
<dbReference type="InterPro" id="IPR013083">
    <property type="entry name" value="Znf_RING/FYVE/PHD"/>
</dbReference>
<dbReference type="InterPro" id="IPR006575">
    <property type="entry name" value="RWD_dom"/>
</dbReference>
<dbReference type="Gramene" id="HORVU.MOREX.r3.2HG0197380.1">
    <property type="protein sequence ID" value="HORVU.MOREX.r3.2HG0197380.1"/>
    <property type="gene ID" value="HORVU.MOREX.r3.2HG0197380"/>
</dbReference>
<evidence type="ECO:0000313" key="20">
    <source>
        <dbReference type="Proteomes" id="UP000011116"/>
    </source>
</evidence>
<name>A0A8I6X7D2_HORVV</name>
<dbReference type="PROSITE" id="PS50908">
    <property type="entry name" value="RWD"/>
    <property type="match status" value="1"/>
</dbReference>
<dbReference type="FunFam" id="3.30.40.10:FF:000358">
    <property type="entry name" value="RBR-type E3 ubiquitin transferase"/>
    <property type="match status" value="1"/>
</dbReference>
<dbReference type="EC" id="2.3.2.31" evidence="6"/>
<dbReference type="PROSITE" id="PS51873">
    <property type="entry name" value="TRIAD"/>
    <property type="match status" value="1"/>
</dbReference>
<evidence type="ECO:0000256" key="12">
    <source>
        <dbReference type="ARBA" id="ARBA00022833"/>
    </source>
</evidence>
<dbReference type="GO" id="GO:0016567">
    <property type="term" value="P:protein ubiquitination"/>
    <property type="evidence" value="ECO:0007669"/>
    <property type="project" value="InterPro"/>
</dbReference>
<dbReference type="FunFam" id="1.20.120.1750:FF:000029">
    <property type="entry name" value="RBR-type E3 ubiquitin transferase"/>
    <property type="match status" value="1"/>
</dbReference>
<reference evidence="20" key="1">
    <citation type="journal article" date="2012" name="Nature">
        <title>A physical, genetic and functional sequence assembly of the barley genome.</title>
        <authorList>
            <consortium name="The International Barley Genome Sequencing Consortium"/>
            <person name="Mayer K.F."/>
            <person name="Waugh R."/>
            <person name="Brown J.W."/>
            <person name="Schulman A."/>
            <person name="Langridge P."/>
            <person name="Platzer M."/>
            <person name="Fincher G.B."/>
            <person name="Muehlbauer G.J."/>
            <person name="Sato K."/>
            <person name="Close T.J."/>
            <person name="Wise R.P."/>
            <person name="Stein N."/>
        </authorList>
    </citation>
    <scope>NUCLEOTIDE SEQUENCE [LARGE SCALE GENOMIC DNA]</scope>
    <source>
        <strain evidence="20">cv. Morex</strain>
    </source>
</reference>
<evidence type="ECO:0000313" key="19">
    <source>
        <dbReference type="EnsemblPlants" id="HORVU.MOREX.r3.2HG0197380.1"/>
    </source>
</evidence>
<dbReference type="InterPro" id="IPR017907">
    <property type="entry name" value="Znf_RING_CS"/>
</dbReference>
<feature type="compositionally biased region" description="Basic residues" evidence="15">
    <location>
        <begin position="1"/>
        <end position="11"/>
    </location>
</feature>
<dbReference type="SUPFAM" id="SSF54495">
    <property type="entry name" value="UBC-like"/>
    <property type="match status" value="1"/>
</dbReference>
<organism evidence="19 20">
    <name type="scientific">Hordeum vulgare subsp. vulgare</name>
    <name type="common">Domesticated barley</name>
    <dbReference type="NCBI Taxonomy" id="112509"/>
    <lineage>
        <taxon>Eukaryota</taxon>
        <taxon>Viridiplantae</taxon>
        <taxon>Streptophyta</taxon>
        <taxon>Embryophyta</taxon>
        <taxon>Tracheophyta</taxon>
        <taxon>Spermatophyta</taxon>
        <taxon>Magnoliopsida</taxon>
        <taxon>Liliopsida</taxon>
        <taxon>Poales</taxon>
        <taxon>Poaceae</taxon>
        <taxon>BOP clade</taxon>
        <taxon>Pooideae</taxon>
        <taxon>Triticodae</taxon>
        <taxon>Triticeae</taxon>
        <taxon>Hordeinae</taxon>
        <taxon>Hordeum</taxon>
    </lineage>
</organism>
<feature type="domain" description="RING-type" evidence="18">
    <location>
        <begin position="334"/>
        <end position="554"/>
    </location>
</feature>
<evidence type="ECO:0000256" key="10">
    <source>
        <dbReference type="ARBA" id="ARBA00022771"/>
    </source>
</evidence>
<evidence type="ECO:0000256" key="4">
    <source>
        <dbReference type="ARBA" id="ARBA00004906"/>
    </source>
</evidence>
<evidence type="ECO:0000256" key="11">
    <source>
        <dbReference type="ARBA" id="ARBA00022786"/>
    </source>
</evidence>
<feature type="compositionally biased region" description="Gly residues" evidence="15">
    <location>
        <begin position="94"/>
        <end position="106"/>
    </location>
</feature>
<feature type="domain" description="RING-type" evidence="16">
    <location>
        <begin position="338"/>
        <end position="386"/>
    </location>
</feature>
<dbReference type="CDD" id="cd20354">
    <property type="entry name" value="Rcat_RBR_RNF14"/>
    <property type="match status" value="1"/>
</dbReference>
<evidence type="ECO:0000256" key="6">
    <source>
        <dbReference type="ARBA" id="ARBA00012251"/>
    </source>
</evidence>
<dbReference type="Pfam" id="PF26200">
    <property type="entry name" value="Rcat_RNF216"/>
    <property type="match status" value="1"/>
</dbReference>
<evidence type="ECO:0000256" key="9">
    <source>
        <dbReference type="ARBA" id="ARBA00022737"/>
    </source>
</evidence>
<dbReference type="SMART" id="SM00647">
    <property type="entry name" value="IBR"/>
    <property type="match status" value="2"/>
</dbReference>
<dbReference type="GO" id="GO:0005737">
    <property type="term" value="C:cytoplasm"/>
    <property type="evidence" value="ECO:0000318"/>
    <property type="project" value="GO_Central"/>
</dbReference>
<dbReference type="EnsemblPlants" id="HORVU.MOREX.r3.2HG0197380.1">
    <property type="protein sequence ID" value="HORVU.MOREX.r3.2HG0197380.1"/>
    <property type="gene ID" value="HORVU.MOREX.r3.2HG0197380"/>
</dbReference>
<evidence type="ECO:0000256" key="14">
    <source>
        <dbReference type="PROSITE-ProRule" id="PRU00175"/>
    </source>
</evidence>
<dbReference type="InterPro" id="IPR031127">
    <property type="entry name" value="E3_UB_ligase_RBR"/>
</dbReference>
<dbReference type="GO" id="GO:0008270">
    <property type="term" value="F:zinc ion binding"/>
    <property type="evidence" value="ECO:0007669"/>
    <property type="project" value="UniProtKB-KW"/>
</dbReference>
<keyword evidence="10 14" id="KW-0863">Zinc-finger</keyword>
<dbReference type="Pfam" id="PF05773">
    <property type="entry name" value="RWD"/>
    <property type="match status" value="1"/>
</dbReference>
<dbReference type="InterPro" id="IPR047548">
    <property type="entry name" value="Rcat_RBR_RNF14"/>
</dbReference>
<reference evidence="19" key="2">
    <citation type="submission" date="2020-10" db="EMBL/GenBank/DDBJ databases">
        <authorList>
            <person name="Scholz U."/>
            <person name="Mascher M."/>
            <person name="Fiebig A."/>
        </authorList>
    </citation>
    <scope>NUCLEOTIDE SEQUENCE [LARGE SCALE GENOMIC DNA]</scope>
    <source>
        <strain evidence="19">cv. Morex</strain>
    </source>
</reference>
<dbReference type="RefSeq" id="XP_044967965.1">
    <property type="nucleotide sequence ID" value="XM_045112030.1"/>
</dbReference>
<keyword evidence="20" id="KW-1185">Reference proteome</keyword>
<evidence type="ECO:0000256" key="3">
    <source>
        <dbReference type="ARBA" id="ARBA00003976"/>
    </source>
</evidence>
<evidence type="ECO:0000256" key="2">
    <source>
        <dbReference type="ARBA" id="ARBA00001947"/>
    </source>
</evidence>
<reference evidence="19" key="3">
    <citation type="submission" date="2022-01" db="UniProtKB">
        <authorList>
            <consortium name="EnsemblPlants"/>
        </authorList>
    </citation>
    <scope>IDENTIFICATION</scope>
    <source>
        <strain evidence="19">subsp. vulgare</strain>
    </source>
</reference>
<evidence type="ECO:0000256" key="7">
    <source>
        <dbReference type="ARBA" id="ARBA00022679"/>
    </source>
</evidence>
<comment type="function">
    <text evidence="3">Might act as an E3 ubiquitin-protein ligase, or as part of E3 complex, which accepts ubiquitin from specific E2 ubiquitin-conjugating enzymes and then transfers it to substrates.</text>
</comment>
<dbReference type="InterPro" id="IPR002867">
    <property type="entry name" value="IBR_dom"/>
</dbReference>
<dbReference type="InterPro" id="IPR001841">
    <property type="entry name" value="Znf_RING"/>
</dbReference>
<dbReference type="GO" id="GO:0006511">
    <property type="term" value="P:ubiquitin-dependent protein catabolic process"/>
    <property type="evidence" value="ECO:0000318"/>
    <property type="project" value="GO_Central"/>
</dbReference>
<keyword evidence="11" id="KW-0833">Ubl conjugation pathway</keyword>
<dbReference type="GO" id="GO:0000151">
    <property type="term" value="C:ubiquitin ligase complex"/>
    <property type="evidence" value="ECO:0000318"/>
    <property type="project" value="GO_Central"/>
</dbReference>
<dbReference type="Proteomes" id="UP000011116">
    <property type="component" value="Chromosome 2H"/>
</dbReference>
<dbReference type="FunFam" id="3.10.110.10:FF:000083">
    <property type="entry name" value="RBR-type E3 ubiquitin transferase"/>
    <property type="match status" value="1"/>
</dbReference>
<dbReference type="CDD" id="cd23134">
    <property type="entry name" value="RING-HC_ITT1-like"/>
    <property type="match status" value="1"/>
</dbReference>